<feature type="region of interest" description="Disordered" evidence="1">
    <location>
        <begin position="220"/>
        <end position="255"/>
    </location>
</feature>
<dbReference type="PROSITE" id="PS50896">
    <property type="entry name" value="LISH"/>
    <property type="match status" value="1"/>
</dbReference>
<sequence>MSGNEASAAPFSMKRWKESMNDLVIRQDDLDKLILDYLVVEGYADVARTFASEAKGCGEIIDPTLDARSAIREAIEQGRIEEAMDRINDYDPAIIDASPLVVFKLQQLRLIGMIRDGRGDEAISFAQTHMATHGKANPELLPAMEETIALLAFPSLDDCPLKGILSGAFREEVASLVNSIILRTQYRESESKLEYLMKVLVWGQTELSKRASFPKIENLTTGELVDPSDQRRGTESEDTEMQAQADLTRSFAHWV</sequence>
<dbReference type="Proteomes" id="UP000717585">
    <property type="component" value="Unassembled WGS sequence"/>
</dbReference>
<evidence type="ECO:0000256" key="1">
    <source>
        <dbReference type="SAM" id="MobiDB-lite"/>
    </source>
</evidence>
<dbReference type="EMBL" id="JAHDYR010000012">
    <property type="protein sequence ID" value="KAG9395117.1"/>
    <property type="molecule type" value="Genomic_DNA"/>
</dbReference>
<comment type="caution">
    <text evidence="3">The sequence shown here is derived from an EMBL/GenBank/DDBJ whole genome shotgun (WGS) entry which is preliminary data.</text>
</comment>
<dbReference type="Pfam" id="PF10607">
    <property type="entry name" value="CTLH"/>
    <property type="match status" value="1"/>
</dbReference>
<dbReference type="InterPro" id="IPR024964">
    <property type="entry name" value="CTLH/CRA"/>
</dbReference>
<organism evidence="3 4">
    <name type="scientific">Carpediemonas membranifera</name>
    <dbReference type="NCBI Taxonomy" id="201153"/>
    <lineage>
        <taxon>Eukaryota</taxon>
        <taxon>Metamonada</taxon>
        <taxon>Carpediemonas-like organisms</taxon>
        <taxon>Carpediemonas</taxon>
    </lineage>
</organism>
<name>A0A8J6B8T1_9EUKA</name>
<evidence type="ECO:0000313" key="4">
    <source>
        <dbReference type="Proteomes" id="UP000717585"/>
    </source>
</evidence>
<accession>A0A8J6B8T1</accession>
<dbReference type="PROSITE" id="PS50897">
    <property type="entry name" value="CTLH"/>
    <property type="match status" value="1"/>
</dbReference>
<dbReference type="PANTHER" id="PTHR12864">
    <property type="entry name" value="RAN BINDING PROTEIN 9-RELATED"/>
    <property type="match status" value="1"/>
</dbReference>
<dbReference type="SMART" id="SM00667">
    <property type="entry name" value="LisH"/>
    <property type="match status" value="1"/>
</dbReference>
<dbReference type="OrthoDB" id="2415936at2759"/>
<proteinExistence type="predicted"/>
<keyword evidence="4" id="KW-1185">Reference proteome</keyword>
<dbReference type="SMART" id="SM00757">
    <property type="entry name" value="CRA"/>
    <property type="match status" value="1"/>
</dbReference>
<protein>
    <submittedName>
        <fullName evidence="3">CTLH/CRA C-terminal to LisH motif domain</fullName>
    </submittedName>
</protein>
<reference evidence="3" key="1">
    <citation type="submission" date="2021-05" db="EMBL/GenBank/DDBJ databases">
        <title>A free-living protist that lacks canonical eukaryotic 1 DNA replication and segregation systems.</title>
        <authorList>
            <person name="Salas-Leiva D.E."/>
            <person name="Tromer E.C."/>
            <person name="Curtis B.A."/>
            <person name="Jerlstrom-Hultqvist J."/>
            <person name="Kolisko M."/>
            <person name="Yi Z."/>
            <person name="Salas-Leiva J.S."/>
            <person name="Gallot-Lavallee L."/>
            <person name="Kops G.J.P.L."/>
            <person name="Archibald J.M."/>
            <person name="Simpson A.G.B."/>
            <person name="Roger A.J."/>
        </authorList>
    </citation>
    <scope>NUCLEOTIDE SEQUENCE</scope>
    <source>
        <strain evidence="3">BICM</strain>
    </source>
</reference>
<evidence type="ECO:0000313" key="3">
    <source>
        <dbReference type="EMBL" id="KAG9395117.1"/>
    </source>
</evidence>
<evidence type="ECO:0000259" key="2">
    <source>
        <dbReference type="PROSITE" id="PS50897"/>
    </source>
</evidence>
<dbReference type="InterPro" id="IPR006595">
    <property type="entry name" value="CTLH_C"/>
</dbReference>
<dbReference type="InterPro" id="IPR050618">
    <property type="entry name" value="Ubq-SigPath_Reg"/>
</dbReference>
<feature type="domain" description="CTLH" evidence="2">
    <location>
        <begin position="64"/>
        <end position="121"/>
    </location>
</feature>
<dbReference type="SMART" id="SM00668">
    <property type="entry name" value="CTLH"/>
    <property type="match status" value="1"/>
</dbReference>
<dbReference type="AlphaFoldDB" id="A0A8J6B8T1"/>
<gene>
    <name evidence="3" type="ORF">J8273_0336</name>
</gene>
<dbReference type="InterPro" id="IPR006594">
    <property type="entry name" value="LisH"/>
</dbReference>
<dbReference type="InterPro" id="IPR013144">
    <property type="entry name" value="CRA_dom"/>
</dbReference>
<dbReference type="Pfam" id="PF08513">
    <property type="entry name" value="LisH"/>
    <property type="match status" value="1"/>
</dbReference>